<dbReference type="EMBL" id="GBRH01242989">
    <property type="protein sequence ID" value="JAD54906.1"/>
    <property type="molecule type" value="Transcribed_RNA"/>
</dbReference>
<reference evidence="1" key="2">
    <citation type="journal article" date="2015" name="Data Brief">
        <title>Shoot transcriptome of the giant reed, Arundo donax.</title>
        <authorList>
            <person name="Barrero R.A."/>
            <person name="Guerrero F.D."/>
            <person name="Moolhuijzen P."/>
            <person name="Goolsby J.A."/>
            <person name="Tidwell J."/>
            <person name="Bellgard S.E."/>
            <person name="Bellgard M.I."/>
        </authorList>
    </citation>
    <scope>NUCLEOTIDE SEQUENCE</scope>
    <source>
        <tissue evidence="1">Shoot tissue taken approximately 20 cm above the soil surface</tissue>
    </source>
</reference>
<protein>
    <submittedName>
        <fullName evidence="1">Uncharacterized protein</fullName>
    </submittedName>
</protein>
<dbReference type="AlphaFoldDB" id="A0A0A9AUT8"/>
<name>A0A0A9AUT8_ARUDO</name>
<evidence type="ECO:0000313" key="1">
    <source>
        <dbReference type="EMBL" id="JAD54906.1"/>
    </source>
</evidence>
<sequence length="26" mass="3022">MSFERKMYSCLRITLFFSTFAGSNSP</sequence>
<proteinExistence type="predicted"/>
<organism evidence="1">
    <name type="scientific">Arundo donax</name>
    <name type="common">Giant reed</name>
    <name type="synonym">Donax arundinaceus</name>
    <dbReference type="NCBI Taxonomy" id="35708"/>
    <lineage>
        <taxon>Eukaryota</taxon>
        <taxon>Viridiplantae</taxon>
        <taxon>Streptophyta</taxon>
        <taxon>Embryophyta</taxon>
        <taxon>Tracheophyta</taxon>
        <taxon>Spermatophyta</taxon>
        <taxon>Magnoliopsida</taxon>
        <taxon>Liliopsida</taxon>
        <taxon>Poales</taxon>
        <taxon>Poaceae</taxon>
        <taxon>PACMAD clade</taxon>
        <taxon>Arundinoideae</taxon>
        <taxon>Arundineae</taxon>
        <taxon>Arundo</taxon>
    </lineage>
</organism>
<reference evidence="1" key="1">
    <citation type="submission" date="2014-09" db="EMBL/GenBank/DDBJ databases">
        <authorList>
            <person name="Magalhaes I.L.F."/>
            <person name="Oliveira U."/>
            <person name="Santos F.R."/>
            <person name="Vidigal T.H.D.A."/>
            <person name="Brescovit A.D."/>
            <person name="Santos A.J."/>
        </authorList>
    </citation>
    <scope>NUCLEOTIDE SEQUENCE</scope>
    <source>
        <tissue evidence="1">Shoot tissue taken approximately 20 cm above the soil surface</tissue>
    </source>
</reference>
<accession>A0A0A9AUT8</accession>